<dbReference type="Gene3D" id="3.40.50.1820">
    <property type="entry name" value="alpha/beta hydrolase"/>
    <property type="match status" value="1"/>
</dbReference>
<feature type="transmembrane region" description="Helical" evidence="2">
    <location>
        <begin position="12"/>
        <end position="40"/>
    </location>
</feature>
<evidence type="ECO:0000256" key="2">
    <source>
        <dbReference type="SAM" id="Phobius"/>
    </source>
</evidence>
<dbReference type="InterPro" id="IPR029058">
    <property type="entry name" value="AB_hydrolase_fold"/>
</dbReference>
<sequence length="744" mass="81663">MFDHSLSPSETITIFFLTSLKILPTICVLHTLIFAITFIAPSLPHALTYSSPSILTLYACFESACFLHHLLVLRYRKLSPTSAVAEISDEQRKRLWSDAMHGIDCGSGVGGGNASRELDKWLEGWFYSISDKRQLHTRTGTKGFDRLVEAVRSFVEWAGLIEGGGEGRTVKMDEIKRGNVEEFLAGTFFNLPLSTLLSQPLSHHALQSMIISLEHRRNFRFGSGYNEGIKPLCPSMKRHLGRRYTPLAVYILMGLVEGLMGWVLWSVGFGWIETRVEMQGSELKEGAKAEKTDVRVGAWYHPGFRASGGGMFCWLLDGLFPVKQAVVHGDRLSDNDTDFTISLVRAQKKKPIIFIPGLAGPSLLTHFIFSLASLDRPLFVIRQPHLSLSLTARPAASTRHLVSGVEALLEKYGFAATSKTNGEERGLVIAHSLGSGLAAALNDNTAFPQGKVRYRTILLDPISILLCHPHLARTINLASSSSSSSRSGGGMSRLVRYFTKEKGVERYLARDFSPFDNHLSLKQPSFSTLSESSSSLTCNTKPAEPCATEGQTIGKTTVILSRNDHLIPVEKIVTHCKKNGVYCEVLENIGHGAWLFSLPLMFHILAIIKENIKEMNNELKHESSRTATTEETVQIVHGTDYIPTSIPGPAPITVILSTSKMSRARSRAGTFSDTAKNDAHPCNMGGRTRSRTITSCGGVGMMVGRSKLGDGVGKMDRVENGSAAGMGRGMRRNHSVRDGMGVWT</sequence>
<keyword evidence="2" id="KW-0472">Membrane</keyword>
<evidence type="ECO:0000313" key="3">
    <source>
        <dbReference type="EMBL" id="WWD16691.1"/>
    </source>
</evidence>
<evidence type="ECO:0000313" key="4">
    <source>
        <dbReference type="Proteomes" id="UP000322225"/>
    </source>
</evidence>
<dbReference type="Proteomes" id="UP000322225">
    <property type="component" value="Chromosome 2"/>
</dbReference>
<keyword evidence="4" id="KW-1185">Reference proteome</keyword>
<reference evidence="3" key="1">
    <citation type="submission" date="2017-08" db="EMBL/GenBank/DDBJ databases">
        <authorList>
            <person name="Cuomo C."/>
            <person name="Billmyre B."/>
            <person name="Heitman J."/>
        </authorList>
    </citation>
    <scope>NUCLEOTIDE SEQUENCE</scope>
    <source>
        <strain evidence="3">CBS 12478</strain>
    </source>
</reference>
<keyword evidence="2" id="KW-0812">Transmembrane</keyword>
<organism evidence="3 4">
    <name type="scientific">Kwoniella shandongensis</name>
    <dbReference type="NCBI Taxonomy" id="1734106"/>
    <lineage>
        <taxon>Eukaryota</taxon>
        <taxon>Fungi</taxon>
        <taxon>Dikarya</taxon>
        <taxon>Basidiomycota</taxon>
        <taxon>Agaricomycotina</taxon>
        <taxon>Tremellomycetes</taxon>
        <taxon>Tremellales</taxon>
        <taxon>Cryptococcaceae</taxon>
        <taxon>Kwoniella</taxon>
    </lineage>
</organism>
<feature type="region of interest" description="Disordered" evidence="1">
    <location>
        <begin position="720"/>
        <end position="744"/>
    </location>
</feature>
<accession>A0AAJ8MVK3</accession>
<name>A0AAJ8MVK3_9TREE</name>
<dbReference type="SUPFAM" id="SSF53474">
    <property type="entry name" value="alpha/beta-Hydrolases"/>
    <property type="match status" value="1"/>
</dbReference>
<protein>
    <recommendedName>
        <fullName evidence="5">AB hydrolase-1 domain-containing protein</fullName>
    </recommendedName>
</protein>
<dbReference type="PANTHER" id="PTHR37471">
    <property type="entry name" value="UNNAMED PRODUCT"/>
    <property type="match status" value="1"/>
</dbReference>
<dbReference type="EMBL" id="CP144052">
    <property type="protein sequence ID" value="WWD16691.1"/>
    <property type="molecule type" value="Genomic_DNA"/>
</dbReference>
<feature type="transmembrane region" description="Helical" evidence="2">
    <location>
        <begin position="247"/>
        <end position="272"/>
    </location>
</feature>
<evidence type="ECO:0008006" key="5">
    <source>
        <dbReference type="Google" id="ProtNLM"/>
    </source>
</evidence>
<dbReference type="RefSeq" id="XP_031863113.2">
    <property type="nucleotide sequence ID" value="XM_032002774.2"/>
</dbReference>
<feature type="transmembrane region" description="Helical" evidence="2">
    <location>
        <begin position="52"/>
        <end position="73"/>
    </location>
</feature>
<dbReference type="GeneID" id="43586891"/>
<dbReference type="PANTHER" id="PTHR37471:SF1">
    <property type="entry name" value="AB HYDROLASE-1 DOMAIN-CONTAINING PROTEIN"/>
    <property type="match status" value="1"/>
</dbReference>
<reference evidence="3" key="2">
    <citation type="submission" date="2024-01" db="EMBL/GenBank/DDBJ databases">
        <title>Comparative genomics of Cryptococcus and Kwoniella reveals pathogenesis evolution and contrasting modes of karyotype evolution via chromosome fusion or intercentromeric recombination.</title>
        <authorList>
            <person name="Coelho M.A."/>
            <person name="David-Palma M."/>
            <person name="Shea T."/>
            <person name="Bowers K."/>
            <person name="McGinley-Smith S."/>
            <person name="Mohammad A.W."/>
            <person name="Gnirke A."/>
            <person name="Yurkov A.M."/>
            <person name="Nowrousian M."/>
            <person name="Sun S."/>
            <person name="Cuomo C.A."/>
            <person name="Heitman J."/>
        </authorList>
    </citation>
    <scope>NUCLEOTIDE SEQUENCE</scope>
    <source>
        <strain evidence="3">CBS 12478</strain>
    </source>
</reference>
<proteinExistence type="predicted"/>
<evidence type="ECO:0000256" key="1">
    <source>
        <dbReference type="SAM" id="MobiDB-lite"/>
    </source>
</evidence>
<gene>
    <name evidence="3" type="ORF">CI109_101121</name>
</gene>
<dbReference type="KEGG" id="ksn:43586891"/>
<dbReference type="AlphaFoldDB" id="A0AAJ8MVK3"/>
<keyword evidence="2" id="KW-1133">Transmembrane helix</keyword>